<evidence type="ECO:0000259" key="7">
    <source>
        <dbReference type="Pfam" id="PF00892"/>
    </source>
</evidence>
<proteinExistence type="predicted"/>
<comment type="caution">
    <text evidence="8">The sequence shown here is derived from an EMBL/GenBank/DDBJ whole genome shotgun (WGS) entry which is preliminary data.</text>
</comment>
<feature type="domain" description="EamA" evidence="7">
    <location>
        <begin position="24"/>
        <end position="152"/>
    </location>
</feature>
<dbReference type="AlphaFoldDB" id="A0A6N9ZL36"/>
<feature type="domain" description="EamA" evidence="7">
    <location>
        <begin position="163"/>
        <end position="296"/>
    </location>
</feature>
<dbReference type="Proteomes" id="UP000468864">
    <property type="component" value="Unassembled WGS sequence"/>
</dbReference>
<dbReference type="InterPro" id="IPR051258">
    <property type="entry name" value="Diverse_Substrate_Transporter"/>
</dbReference>
<evidence type="ECO:0000256" key="6">
    <source>
        <dbReference type="SAM" id="Phobius"/>
    </source>
</evidence>
<dbReference type="SUPFAM" id="SSF103481">
    <property type="entry name" value="Multidrug resistance efflux transporter EmrE"/>
    <property type="match status" value="2"/>
</dbReference>
<evidence type="ECO:0000256" key="1">
    <source>
        <dbReference type="ARBA" id="ARBA00004651"/>
    </source>
</evidence>
<feature type="transmembrane region" description="Helical" evidence="6">
    <location>
        <begin position="280"/>
        <end position="302"/>
    </location>
</feature>
<dbReference type="PANTHER" id="PTHR42920">
    <property type="entry name" value="OS03G0707200 PROTEIN-RELATED"/>
    <property type="match status" value="1"/>
</dbReference>
<evidence type="ECO:0000313" key="8">
    <source>
        <dbReference type="EMBL" id="NEH94001.1"/>
    </source>
</evidence>
<evidence type="ECO:0000256" key="4">
    <source>
        <dbReference type="ARBA" id="ARBA00022989"/>
    </source>
</evidence>
<name>A0A6N9ZL36_9HYPH</name>
<dbReference type="InterPro" id="IPR037185">
    <property type="entry name" value="EmrE-like"/>
</dbReference>
<dbReference type="InterPro" id="IPR000620">
    <property type="entry name" value="EamA_dom"/>
</dbReference>
<keyword evidence="4 6" id="KW-1133">Transmembrane helix</keyword>
<feature type="transmembrane region" description="Helical" evidence="6">
    <location>
        <begin position="107"/>
        <end position="129"/>
    </location>
</feature>
<dbReference type="PANTHER" id="PTHR42920:SF5">
    <property type="entry name" value="EAMA DOMAIN-CONTAINING PROTEIN"/>
    <property type="match status" value="1"/>
</dbReference>
<sequence>MHGVQPRQRDLTEGYAMPTSLAPLALLLAAAFWGFGNLSQKLVLADIGPFTAVSLRCAIAAAVMIPLVLFEKKPVAGRDYWKSILMVSGAFTAAITVQQYAYLGTSVTNASFLVNTCVVLTPLIAWLALGHVAGRSEIAATVIAVGGIFLMSGASSGMPSMQYGDVACLVAALFYAIWIVALGRHAAEHGCPVRSACIQFVVAALFSSPFAIGEMPGLAGIGAAAPHLFILGVFTTGAAFGLQTWAQRHTSASRAAVIVSAESIFGALGAFVVLQERPGLSTLAGAGLIFCAILLVCVAGPIGSLLRLRASRAAG</sequence>
<feature type="transmembrane region" description="Helical" evidence="6">
    <location>
        <begin position="138"/>
        <end position="157"/>
    </location>
</feature>
<protein>
    <submittedName>
        <fullName evidence="8">EamA family transporter</fullName>
    </submittedName>
</protein>
<evidence type="ECO:0000256" key="2">
    <source>
        <dbReference type="ARBA" id="ARBA00022475"/>
    </source>
</evidence>
<evidence type="ECO:0000313" key="9">
    <source>
        <dbReference type="Proteomes" id="UP000468864"/>
    </source>
</evidence>
<evidence type="ECO:0000256" key="5">
    <source>
        <dbReference type="ARBA" id="ARBA00023136"/>
    </source>
</evidence>
<keyword evidence="5 6" id="KW-0472">Membrane</keyword>
<feature type="transmembrane region" description="Helical" evidence="6">
    <location>
        <begin position="47"/>
        <end position="69"/>
    </location>
</feature>
<evidence type="ECO:0000256" key="3">
    <source>
        <dbReference type="ARBA" id="ARBA00022692"/>
    </source>
</evidence>
<accession>A0A6N9ZL36</accession>
<organism evidence="8 9">
    <name type="scientific">Rhizobium laguerreae</name>
    <dbReference type="NCBI Taxonomy" id="1076926"/>
    <lineage>
        <taxon>Bacteria</taxon>
        <taxon>Pseudomonadati</taxon>
        <taxon>Pseudomonadota</taxon>
        <taxon>Alphaproteobacteria</taxon>
        <taxon>Hyphomicrobiales</taxon>
        <taxon>Rhizobiaceae</taxon>
        <taxon>Rhizobium/Agrobacterium group</taxon>
        <taxon>Rhizobium</taxon>
    </lineage>
</organism>
<reference evidence="8 9" key="1">
    <citation type="submission" date="2019-12" db="EMBL/GenBank/DDBJ databases">
        <title>Rhizobium genotypes associated with high levels of biological nitrogen fixation by grain legumes in a temperate-maritime cropping system.</title>
        <authorList>
            <person name="Maluk M."/>
            <person name="Francesc Ferrando Molina F."/>
            <person name="Lopez Del Egido L."/>
            <person name="Lafos M."/>
            <person name="Langarica-Fuentes A."/>
            <person name="Gebre Yohannes G."/>
            <person name="Young M.W."/>
            <person name="Martin P."/>
            <person name="Gantlett R."/>
            <person name="Kenicer G."/>
            <person name="Hawes C."/>
            <person name="Begg G.S."/>
            <person name="Quilliam R.S."/>
            <person name="Squire G.R."/>
            <person name="Poole P.S."/>
            <person name="Young P.W."/>
            <person name="Iannetta P.M."/>
            <person name="James E.K."/>
        </authorList>
    </citation>
    <scope>NUCLEOTIDE SEQUENCE [LARGE SCALE GENOMIC DNA]</scope>
    <source>
        <strain evidence="8 9">JHI2449</strain>
    </source>
</reference>
<keyword evidence="2" id="KW-1003">Cell membrane</keyword>
<keyword evidence="3 6" id="KW-0812">Transmembrane</keyword>
<feature type="transmembrane region" description="Helical" evidence="6">
    <location>
        <begin position="15"/>
        <end position="35"/>
    </location>
</feature>
<dbReference type="Pfam" id="PF00892">
    <property type="entry name" value="EamA"/>
    <property type="match status" value="2"/>
</dbReference>
<feature type="transmembrane region" description="Helical" evidence="6">
    <location>
        <begin position="81"/>
        <end position="101"/>
    </location>
</feature>
<feature type="transmembrane region" description="Helical" evidence="6">
    <location>
        <begin position="163"/>
        <end position="181"/>
    </location>
</feature>
<feature type="transmembrane region" description="Helical" evidence="6">
    <location>
        <begin position="254"/>
        <end position="274"/>
    </location>
</feature>
<gene>
    <name evidence="8" type="ORF">GR206_23770</name>
</gene>
<feature type="transmembrane region" description="Helical" evidence="6">
    <location>
        <begin position="193"/>
        <end position="212"/>
    </location>
</feature>
<dbReference type="EMBL" id="WUEP01000019">
    <property type="protein sequence ID" value="NEH94001.1"/>
    <property type="molecule type" value="Genomic_DNA"/>
</dbReference>
<comment type="subcellular location">
    <subcellularLocation>
        <location evidence="1">Cell membrane</location>
        <topology evidence="1">Multi-pass membrane protein</topology>
    </subcellularLocation>
</comment>
<dbReference type="GO" id="GO:0005886">
    <property type="term" value="C:plasma membrane"/>
    <property type="evidence" value="ECO:0007669"/>
    <property type="project" value="UniProtKB-SubCell"/>
</dbReference>
<feature type="transmembrane region" description="Helical" evidence="6">
    <location>
        <begin position="218"/>
        <end position="242"/>
    </location>
</feature>